<evidence type="ECO:0000256" key="5">
    <source>
        <dbReference type="ARBA" id="ARBA00023274"/>
    </source>
</evidence>
<evidence type="ECO:0000256" key="7">
    <source>
        <dbReference type="RuleBase" id="RU000562"/>
    </source>
</evidence>
<dbReference type="HAMAP" id="MF_01363">
    <property type="entry name" value="Ribosomal_bL21"/>
    <property type="match status" value="1"/>
</dbReference>
<dbReference type="GO" id="GO:1990904">
    <property type="term" value="C:ribonucleoprotein complex"/>
    <property type="evidence" value="ECO:0007669"/>
    <property type="project" value="UniProtKB-KW"/>
</dbReference>
<dbReference type="PANTHER" id="PTHR21349:SF0">
    <property type="entry name" value="LARGE RIBOSOMAL SUBUNIT PROTEIN BL21M"/>
    <property type="match status" value="1"/>
</dbReference>
<keyword evidence="3 6" id="KW-0694">RNA-binding</keyword>
<dbReference type="GO" id="GO:0005840">
    <property type="term" value="C:ribosome"/>
    <property type="evidence" value="ECO:0007669"/>
    <property type="project" value="UniProtKB-KW"/>
</dbReference>
<proteinExistence type="inferred from homology"/>
<dbReference type="InterPro" id="IPR001787">
    <property type="entry name" value="Ribosomal_bL21"/>
</dbReference>
<keyword evidence="5 6" id="KW-0687">Ribonucleoprotein</keyword>
<dbReference type="InterPro" id="IPR018258">
    <property type="entry name" value="Ribosomal_bL21_CS"/>
</dbReference>
<dbReference type="InterPro" id="IPR036164">
    <property type="entry name" value="bL21-like_sf"/>
</dbReference>
<dbReference type="InterPro" id="IPR028909">
    <property type="entry name" value="bL21-like"/>
</dbReference>
<dbReference type="Pfam" id="PF00829">
    <property type="entry name" value="Ribosomal_L21p"/>
    <property type="match status" value="1"/>
</dbReference>
<dbReference type="GO" id="GO:0005737">
    <property type="term" value="C:cytoplasm"/>
    <property type="evidence" value="ECO:0007669"/>
    <property type="project" value="UniProtKB-ARBA"/>
</dbReference>
<keyword evidence="2 6" id="KW-0699">rRNA-binding</keyword>
<evidence type="ECO:0000256" key="3">
    <source>
        <dbReference type="ARBA" id="ARBA00022884"/>
    </source>
</evidence>
<reference evidence="8 9" key="1">
    <citation type="journal article" date="2016" name="Nat. Commun.">
        <title>Thousands of microbial genomes shed light on interconnected biogeochemical processes in an aquifer system.</title>
        <authorList>
            <person name="Anantharaman K."/>
            <person name="Brown C.T."/>
            <person name="Hug L.A."/>
            <person name="Sharon I."/>
            <person name="Castelle C.J."/>
            <person name="Probst A.J."/>
            <person name="Thomas B.C."/>
            <person name="Singh A."/>
            <person name="Wilkins M.J."/>
            <person name="Karaoz U."/>
            <person name="Brodie E.L."/>
            <person name="Williams K.H."/>
            <person name="Hubbard S.S."/>
            <person name="Banfield J.F."/>
        </authorList>
    </citation>
    <scope>NUCLEOTIDE SEQUENCE [LARGE SCALE GENOMIC DNA]</scope>
</reference>
<comment type="similarity">
    <text evidence="1 6 7">Belongs to the bacterial ribosomal protein bL21 family.</text>
</comment>
<dbReference type="AlphaFoldDB" id="A0A1F5PH79"/>
<protein>
    <recommendedName>
        <fullName evidence="6">Large ribosomal subunit protein bL21</fullName>
    </recommendedName>
</protein>
<dbReference type="GO" id="GO:0003735">
    <property type="term" value="F:structural constituent of ribosome"/>
    <property type="evidence" value="ECO:0007669"/>
    <property type="project" value="InterPro"/>
</dbReference>
<dbReference type="GO" id="GO:0006412">
    <property type="term" value="P:translation"/>
    <property type="evidence" value="ECO:0007669"/>
    <property type="project" value="UniProtKB-UniRule"/>
</dbReference>
<dbReference type="STRING" id="1817828.A2722_01365"/>
<sequence length="102" mass="11641">MQFAVIERDGKQYLVKQGDRLKFDPIAAEPNSSVIFDKVLIRGSAESALIGKPYVEGATVEAKVLSHGRADKVLVMKYHNKTRYRRKRGHRQPYTEIQIVKV</sequence>
<evidence type="ECO:0000313" key="9">
    <source>
        <dbReference type="Proteomes" id="UP000178377"/>
    </source>
</evidence>
<dbReference type="GO" id="GO:0019843">
    <property type="term" value="F:rRNA binding"/>
    <property type="evidence" value="ECO:0007669"/>
    <property type="project" value="UniProtKB-UniRule"/>
</dbReference>
<dbReference type="SUPFAM" id="SSF141091">
    <property type="entry name" value="L21p-like"/>
    <property type="match status" value="1"/>
</dbReference>
<dbReference type="Proteomes" id="UP000178377">
    <property type="component" value="Unassembled WGS sequence"/>
</dbReference>
<dbReference type="NCBIfam" id="TIGR00061">
    <property type="entry name" value="L21"/>
    <property type="match status" value="1"/>
</dbReference>
<evidence type="ECO:0000313" key="8">
    <source>
        <dbReference type="EMBL" id="OGE89273.1"/>
    </source>
</evidence>
<name>A0A1F5PH79_9BACT</name>
<comment type="subunit">
    <text evidence="6">Part of the 50S ribosomal subunit. Contacts protein L20.</text>
</comment>
<dbReference type="PROSITE" id="PS01169">
    <property type="entry name" value="RIBOSOMAL_L21"/>
    <property type="match status" value="1"/>
</dbReference>
<evidence type="ECO:0000256" key="6">
    <source>
        <dbReference type="HAMAP-Rule" id="MF_01363"/>
    </source>
</evidence>
<organism evidence="8 9">
    <name type="scientific">Candidatus Doudnabacteria bacterium RIFCSPHIGHO2_01_FULL_50_11</name>
    <dbReference type="NCBI Taxonomy" id="1817828"/>
    <lineage>
        <taxon>Bacteria</taxon>
        <taxon>Candidatus Doudnaibacteriota</taxon>
    </lineage>
</organism>
<comment type="caution">
    <text evidence="8">The sequence shown here is derived from an EMBL/GenBank/DDBJ whole genome shotgun (WGS) entry which is preliminary data.</text>
</comment>
<evidence type="ECO:0000256" key="1">
    <source>
        <dbReference type="ARBA" id="ARBA00008563"/>
    </source>
</evidence>
<evidence type="ECO:0000256" key="2">
    <source>
        <dbReference type="ARBA" id="ARBA00022730"/>
    </source>
</evidence>
<dbReference type="EMBL" id="MFEO01000024">
    <property type="protein sequence ID" value="OGE89273.1"/>
    <property type="molecule type" value="Genomic_DNA"/>
</dbReference>
<keyword evidence="4 6" id="KW-0689">Ribosomal protein</keyword>
<dbReference type="PANTHER" id="PTHR21349">
    <property type="entry name" value="50S RIBOSOMAL PROTEIN L21"/>
    <property type="match status" value="1"/>
</dbReference>
<evidence type="ECO:0000256" key="4">
    <source>
        <dbReference type="ARBA" id="ARBA00022980"/>
    </source>
</evidence>
<gene>
    <name evidence="6" type="primary">rplU</name>
    <name evidence="8" type="ORF">A2722_01365</name>
</gene>
<accession>A0A1F5PH79</accession>
<comment type="function">
    <text evidence="6 7">This protein binds to 23S rRNA in the presence of protein L20.</text>
</comment>